<evidence type="ECO:0000313" key="3">
    <source>
        <dbReference type="Proteomes" id="UP000030708"/>
    </source>
</evidence>
<keyword evidence="1" id="KW-1133">Transmembrane helix</keyword>
<dbReference type="Proteomes" id="UP000030708">
    <property type="component" value="Unassembled WGS sequence"/>
</dbReference>
<dbReference type="EMBL" id="KI926465">
    <property type="protein sequence ID" value="ETW35571.1"/>
    <property type="molecule type" value="Genomic_DNA"/>
</dbReference>
<accession>A0A024W5W0</accession>
<sequence length="73" mass="9002">MENIIISNITRYKRNKIYLKKNKRNIIIINEKKKIYCNNIFNDVNYILVIVFKIFLIIFALMMLDLYRHKCFL</sequence>
<organism evidence="2 3">
    <name type="scientific">Plasmodium falciparum Tanzania</name>
    <name type="common">2000708</name>
    <dbReference type="NCBI Taxonomy" id="1036725"/>
    <lineage>
        <taxon>Eukaryota</taxon>
        <taxon>Sar</taxon>
        <taxon>Alveolata</taxon>
        <taxon>Apicomplexa</taxon>
        <taxon>Aconoidasida</taxon>
        <taxon>Haemosporida</taxon>
        <taxon>Plasmodiidae</taxon>
        <taxon>Plasmodium</taxon>
        <taxon>Plasmodium (Laverania)</taxon>
    </lineage>
</organism>
<dbReference type="AlphaFoldDB" id="A0A024W5W0"/>
<protein>
    <submittedName>
        <fullName evidence="2">Uncharacterized protein</fullName>
    </submittedName>
</protein>
<evidence type="ECO:0000313" key="2">
    <source>
        <dbReference type="EMBL" id="ETW35571.1"/>
    </source>
</evidence>
<reference evidence="2 3" key="2">
    <citation type="submission" date="2013-02" db="EMBL/GenBank/DDBJ databases">
        <title>The Genome Sequence of Plasmodium falciparum Tanzania (2000708).</title>
        <authorList>
            <consortium name="The Broad Institute Genome Sequencing Platform"/>
            <consortium name="The Broad Institute Genome Sequencing Center for Infectious Disease"/>
            <person name="Neafsey D."/>
            <person name="Cheeseman I."/>
            <person name="Volkman S."/>
            <person name="Adams J."/>
            <person name="Walker B."/>
            <person name="Young S.K."/>
            <person name="Zeng Q."/>
            <person name="Gargeya S."/>
            <person name="Fitzgerald M."/>
            <person name="Haas B."/>
            <person name="Abouelleil A."/>
            <person name="Alvarado L."/>
            <person name="Arachchi H.M."/>
            <person name="Berlin A.M."/>
            <person name="Chapman S.B."/>
            <person name="Dewar J."/>
            <person name="Goldberg J."/>
            <person name="Griggs A."/>
            <person name="Gujja S."/>
            <person name="Hansen M."/>
            <person name="Howarth C."/>
            <person name="Imamovic A."/>
            <person name="Larimer J."/>
            <person name="McCowan C."/>
            <person name="Murphy C."/>
            <person name="Neiman D."/>
            <person name="Pearson M."/>
            <person name="Priest M."/>
            <person name="Roberts A."/>
            <person name="Saif S."/>
            <person name="Shea T."/>
            <person name="Sisk P."/>
            <person name="Sykes S."/>
            <person name="Wortman J."/>
            <person name="Nusbaum C."/>
            <person name="Birren B."/>
        </authorList>
    </citation>
    <scope>NUCLEOTIDE SEQUENCE [LARGE SCALE GENOMIC DNA]</scope>
    <source>
        <strain evidence="3">Tanzania (2000708)</strain>
    </source>
</reference>
<evidence type="ECO:0000256" key="1">
    <source>
        <dbReference type="SAM" id="Phobius"/>
    </source>
</evidence>
<gene>
    <name evidence="2" type="ORF">PFTANZ_03699</name>
</gene>
<proteinExistence type="predicted"/>
<keyword evidence="1" id="KW-0812">Transmembrane</keyword>
<feature type="transmembrane region" description="Helical" evidence="1">
    <location>
        <begin position="46"/>
        <end position="67"/>
    </location>
</feature>
<name>A0A024W5W0_PLAFA</name>
<keyword evidence="1" id="KW-0472">Membrane</keyword>
<reference evidence="2 3" key="1">
    <citation type="submission" date="2013-02" db="EMBL/GenBank/DDBJ databases">
        <title>The Genome Annotation of Plasmodium falciparum Tanzania (2000708).</title>
        <authorList>
            <consortium name="The Broad Institute Genome Sequencing Platform"/>
            <consortium name="The Broad Institute Genome Sequencing Center for Infectious Disease"/>
            <person name="Neafsey D."/>
            <person name="Hoffman S."/>
            <person name="Volkman S."/>
            <person name="Rosenthal P."/>
            <person name="Walker B."/>
            <person name="Young S.K."/>
            <person name="Zeng Q."/>
            <person name="Gargeya S."/>
            <person name="Fitzgerald M."/>
            <person name="Haas B."/>
            <person name="Abouelleil A."/>
            <person name="Allen A.W."/>
            <person name="Alvarado L."/>
            <person name="Arachchi H.M."/>
            <person name="Berlin A.M."/>
            <person name="Chapman S.B."/>
            <person name="Gainer-Dewar J."/>
            <person name="Goldberg J."/>
            <person name="Griggs A."/>
            <person name="Gujja S."/>
            <person name="Hansen M."/>
            <person name="Howarth C."/>
            <person name="Imamovic A."/>
            <person name="Ireland A."/>
            <person name="Larimer J."/>
            <person name="McCowan C."/>
            <person name="Murphy C."/>
            <person name="Pearson M."/>
            <person name="Poon T.W."/>
            <person name="Priest M."/>
            <person name="Roberts A."/>
            <person name="Saif S."/>
            <person name="Shea T."/>
            <person name="Sisk P."/>
            <person name="Sykes S."/>
            <person name="Wortman J."/>
            <person name="Nusbaum C."/>
            <person name="Birren B."/>
        </authorList>
    </citation>
    <scope>NUCLEOTIDE SEQUENCE [LARGE SCALE GENOMIC DNA]</scope>
    <source>
        <strain evidence="3">Tanzania (2000708)</strain>
    </source>
</reference>